<dbReference type="Pfam" id="PF00082">
    <property type="entry name" value="Peptidase_S8"/>
    <property type="match status" value="1"/>
</dbReference>
<dbReference type="CDD" id="cd04847">
    <property type="entry name" value="Peptidases_S8_Subtilisin_like_2"/>
    <property type="match status" value="1"/>
</dbReference>
<gene>
    <name evidence="6" type="ORF">CKY39_03350</name>
</gene>
<dbReference type="GO" id="GO:0004252">
    <property type="term" value="F:serine-type endopeptidase activity"/>
    <property type="evidence" value="ECO:0007669"/>
    <property type="project" value="InterPro"/>
</dbReference>
<protein>
    <submittedName>
        <fullName evidence="6">Protease</fullName>
    </submittedName>
</protein>
<keyword evidence="4" id="KW-0175">Coiled coil</keyword>
<reference evidence="6 7" key="1">
    <citation type="submission" date="2017-09" db="EMBL/GenBank/DDBJ databases">
        <title>The diverse metabolic capabilities of V. boronicumulans make it an excellent choice for continued studies on novel biodegradation.</title>
        <authorList>
            <person name="Sun S."/>
        </authorList>
    </citation>
    <scope>NUCLEOTIDE SEQUENCE [LARGE SCALE GENOMIC DNA]</scope>
    <source>
        <strain evidence="6 7">J1</strain>
    </source>
</reference>
<evidence type="ECO:0000256" key="1">
    <source>
        <dbReference type="ARBA" id="ARBA00022670"/>
    </source>
</evidence>
<keyword evidence="3" id="KW-0720">Serine protease</keyword>
<sequence>MQGAAQALSGNWKQRQAQRQGQALPVMPNGIPILLKVDPRLDLDVLREYFDFEIVAEQEEGYVIVASADIDVASFLAMVNGFAVNIHGSATIASIYQLFDDPNQTDRLGRILSERLFAEWGNIADAQDFIVDVGIACAGTQEIPAVPKRGKRDTDASWAAKELDWSQKRNAAYDTWEALKIERENQIESFRAVYHGEILHNIDGAPFSAGVLPDSFTVRLKISGKGLKDFVLNYPYIFEILEPEDIVLPQAVAAQAGQAGQQVAPTPPNADAPAVCVIDSGIQEGHALLQPAVDQAASHCFLPGTAATAVADEVAPGGHGTRVAGAVLYGEEIPKAGAPALPFWIQNARVLNAQNLMPVTLFPPEAIRQAVERFNDGARQTRIFNHSINARGYCRTRYMSAWAAEIDQLCNERDVLVVQSAGNLPIEGAAPLLGIREHLAGGRDYPGYLTEDSVRVANPGQSLQALTVGSVAYDVAESGAWRTFAIQPDGPSAFSRTGPGIWSVIKPEVVAYGGDAVRTTNNPPDIQGGGRIPAACPELVRSTLHAVGPASDRDDAGTSYAAPKVARIAAQVQRVLPDEPALLYRALVVQSAQWPTWAEDVLTRLRNPLDNQPQAEKQALLGAASHALRCLGYGIPDEQRATANTDHRTTFITSGETQIHAAECHVYQVPIPPELRQQADEFDVRIDVTLSYVAQPRRTRRNLRRYLSTWVDWKTSNLGEGLNDFRVRALKNVANDNEPLPGSTLPWTLHEKPQWGVIRDHKRNSGTVQKDWAVVRSNALPDHFCIAVVGHQGWSHDPGSVARYALAVTFEIQGGEITIYEPLRAAIAELQAQTEEIEAEAEMEVEVGE</sequence>
<dbReference type="Proteomes" id="UP000217154">
    <property type="component" value="Chromosome"/>
</dbReference>
<dbReference type="InterPro" id="IPR034074">
    <property type="entry name" value="Y4bN_pept_dom"/>
</dbReference>
<dbReference type="InterPro" id="IPR036852">
    <property type="entry name" value="Peptidase_S8/S53_dom_sf"/>
</dbReference>
<dbReference type="PRINTS" id="PR00723">
    <property type="entry name" value="SUBTILISIN"/>
</dbReference>
<organism evidence="6 7">
    <name type="scientific">Variovorax boronicumulans</name>
    <dbReference type="NCBI Taxonomy" id="436515"/>
    <lineage>
        <taxon>Bacteria</taxon>
        <taxon>Pseudomonadati</taxon>
        <taxon>Pseudomonadota</taxon>
        <taxon>Betaproteobacteria</taxon>
        <taxon>Burkholderiales</taxon>
        <taxon>Comamonadaceae</taxon>
        <taxon>Variovorax</taxon>
    </lineage>
</organism>
<evidence type="ECO:0000313" key="7">
    <source>
        <dbReference type="Proteomes" id="UP000217154"/>
    </source>
</evidence>
<dbReference type="GO" id="GO:0006508">
    <property type="term" value="P:proteolysis"/>
    <property type="evidence" value="ECO:0007669"/>
    <property type="project" value="UniProtKB-KW"/>
</dbReference>
<dbReference type="KEGG" id="vbo:CKY39_03350"/>
<dbReference type="InterPro" id="IPR000209">
    <property type="entry name" value="Peptidase_S8/S53_dom"/>
</dbReference>
<evidence type="ECO:0000259" key="5">
    <source>
        <dbReference type="Pfam" id="PF00082"/>
    </source>
</evidence>
<name>A0A286NSD6_9BURK</name>
<dbReference type="Gene3D" id="3.40.50.200">
    <property type="entry name" value="Peptidase S8/S53 domain"/>
    <property type="match status" value="1"/>
</dbReference>
<dbReference type="AlphaFoldDB" id="A0A286NSD6"/>
<dbReference type="InterPro" id="IPR015500">
    <property type="entry name" value="Peptidase_S8_subtilisin-rel"/>
</dbReference>
<dbReference type="EMBL" id="CP023284">
    <property type="protein sequence ID" value="ATA57564.1"/>
    <property type="molecule type" value="Genomic_DNA"/>
</dbReference>
<evidence type="ECO:0000313" key="6">
    <source>
        <dbReference type="EMBL" id="ATA57564.1"/>
    </source>
</evidence>
<feature type="domain" description="Peptidase S8/S53" evidence="5">
    <location>
        <begin position="273"/>
        <end position="603"/>
    </location>
</feature>
<accession>A0A286NSD6</accession>
<evidence type="ECO:0000256" key="3">
    <source>
        <dbReference type="ARBA" id="ARBA00022825"/>
    </source>
</evidence>
<evidence type="ECO:0000256" key="4">
    <source>
        <dbReference type="SAM" id="Coils"/>
    </source>
</evidence>
<feature type="coiled-coil region" evidence="4">
    <location>
        <begin position="820"/>
        <end position="847"/>
    </location>
</feature>
<dbReference type="SUPFAM" id="SSF52743">
    <property type="entry name" value="Subtilisin-like"/>
    <property type="match status" value="1"/>
</dbReference>
<keyword evidence="2" id="KW-0378">Hydrolase</keyword>
<evidence type="ECO:0000256" key="2">
    <source>
        <dbReference type="ARBA" id="ARBA00022801"/>
    </source>
</evidence>
<proteinExistence type="predicted"/>
<keyword evidence="1 6" id="KW-0645">Protease</keyword>